<name>A0A2I1HJU0_9GLOM</name>
<evidence type="ECO:0000256" key="1">
    <source>
        <dbReference type="SAM" id="Phobius"/>
    </source>
</evidence>
<dbReference type="Proteomes" id="UP000234323">
    <property type="component" value="Unassembled WGS sequence"/>
</dbReference>
<gene>
    <name evidence="2" type="ORF">RhiirA4_481591</name>
</gene>
<protein>
    <submittedName>
        <fullName evidence="2">Uncharacterized protein</fullName>
    </submittedName>
</protein>
<reference evidence="2 3" key="1">
    <citation type="submission" date="2015-10" db="EMBL/GenBank/DDBJ databases">
        <title>Genome analyses suggest a sexual origin of heterokaryosis in a supposedly ancient asexual fungus.</title>
        <authorList>
            <person name="Ropars J."/>
            <person name="Sedzielewska K."/>
            <person name="Noel J."/>
            <person name="Charron P."/>
            <person name="Farinelli L."/>
            <person name="Marton T."/>
            <person name="Kruger M."/>
            <person name="Pelin A."/>
            <person name="Brachmann A."/>
            <person name="Corradi N."/>
        </authorList>
    </citation>
    <scope>NUCLEOTIDE SEQUENCE [LARGE SCALE GENOMIC DNA]</scope>
    <source>
        <strain evidence="2 3">A4</strain>
    </source>
</reference>
<dbReference type="VEuPathDB" id="FungiDB:RhiirFUN_013186"/>
<accession>A0A2I1HJU0</accession>
<proteinExistence type="predicted"/>
<feature type="transmembrane region" description="Helical" evidence="1">
    <location>
        <begin position="12"/>
        <end position="31"/>
    </location>
</feature>
<evidence type="ECO:0000313" key="3">
    <source>
        <dbReference type="Proteomes" id="UP000234323"/>
    </source>
</evidence>
<dbReference type="EMBL" id="LLXI01003367">
    <property type="protein sequence ID" value="PKY59110.1"/>
    <property type="molecule type" value="Genomic_DNA"/>
</dbReference>
<keyword evidence="1" id="KW-0812">Transmembrane</keyword>
<dbReference type="VEuPathDB" id="FungiDB:RhiirA1_474091"/>
<comment type="caution">
    <text evidence="2">The sequence shown here is derived from an EMBL/GenBank/DDBJ whole genome shotgun (WGS) entry which is preliminary data.</text>
</comment>
<keyword evidence="1" id="KW-1133">Transmembrane helix</keyword>
<organism evidence="2 3">
    <name type="scientific">Rhizophagus irregularis</name>
    <dbReference type="NCBI Taxonomy" id="588596"/>
    <lineage>
        <taxon>Eukaryota</taxon>
        <taxon>Fungi</taxon>
        <taxon>Fungi incertae sedis</taxon>
        <taxon>Mucoromycota</taxon>
        <taxon>Glomeromycotina</taxon>
        <taxon>Glomeromycetes</taxon>
        <taxon>Glomerales</taxon>
        <taxon>Glomeraceae</taxon>
        <taxon>Rhizophagus</taxon>
    </lineage>
</organism>
<sequence length="776" mass="88614">MSSRIDSTCNNINLFLSPFLLCSFFKILLGYSCVRIPELFLVDSSYPSLPTDAIVSHKLPDVLPYFDPDLRINTEQHIYLHARSSIPKPMSSNDIICGWVQRDDDLILSSGTFSWTDGPVSPQSSELGFILRVLQILPRSSSVKFYSKRPYDSIFSSFQRSSAERRVRFPYYMLWMAISICLQDLQINCQFCTVPDMAADAYLSRCLTLSGLPSADDPTPSFTTLLKYSSLQCLSINFSCTGVPLTIDPVHFWRDFSDMHEFFKLLSLSRFFSLRTSYSRIDWLLTFDLIKDTLYHRLDVSRVSTSYRFRLQLWFDELPLMSRLRFRYPGLYADDSLCPNCGIFMETLEHFFTCLPDSLSIIDHASPPVPTRKKLIDLLDQFIWRLATKASASPKARLDFNTLLSQLQSLPAIGLSSLRNYSDHLTFTGLWFLRGFIPCDLSSLIMSSSGLSRRDSSNIITRTFLKLHREIYHQLWRPRCKMKSLKDKAMDITPALLRTVKSSDFTNFHFDTSPVNFSSTNESLSPLQVFEWSSLGVFWTHSAVIRGTNWLNNLSDFLKSRTVLVQFKVLAYWIVGISNVSCSWFTRLIATPNLISHLPSSSDVVPHPPYLMSLQGSALDIIDEHSQIKARNRYYWIAGLDDSDSMIFGRVFYTVDVHGTRIVYFSHWINSSSNRFALSPCQGCSLHDASILDGPLQVRSVGSKLTHRSCLTFLPSYRCLQLFHMPTRYSCVRVPELFLVDSGILSRVLTTANVSPHLPIVTPTLTPDIHLCSHLY</sequence>
<evidence type="ECO:0000313" key="2">
    <source>
        <dbReference type="EMBL" id="PKY59110.1"/>
    </source>
</evidence>
<dbReference type="VEuPathDB" id="FungiDB:FUN_004821"/>
<keyword evidence="1" id="KW-0472">Membrane</keyword>
<dbReference type="AlphaFoldDB" id="A0A2I1HJU0"/>
<keyword evidence="3" id="KW-1185">Reference proteome</keyword>